<name>A0A6J1K5J4_CUCMA</name>
<dbReference type="Proteomes" id="UP000504608">
    <property type="component" value="Unplaced"/>
</dbReference>
<feature type="compositionally biased region" description="Polar residues" evidence="1">
    <location>
        <begin position="317"/>
        <end position="337"/>
    </location>
</feature>
<gene>
    <name evidence="3 4" type="primary">LOC111491355</name>
</gene>
<dbReference type="RefSeq" id="XP_022996026.1">
    <property type="nucleotide sequence ID" value="XM_023140258.1"/>
</dbReference>
<dbReference type="KEGG" id="cmax:111491355"/>
<evidence type="ECO:0000313" key="4">
    <source>
        <dbReference type="RefSeq" id="XP_022996026.1"/>
    </source>
</evidence>
<dbReference type="AlphaFoldDB" id="A0A6J1K5J4"/>
<feature type="region of interest" description="Disordered" evidence="1">
    <location>
        <begin position="278"/>
        <end position="371"/>
    </location>
</feature>
<accession>A0A6J1K5J4</accession>
<feature type="compositionally biased region" description="Low complexity" evidence="1">
    <location>
        <begin position="338"/>
        <end position="357"/>
    </location>
</feature>
<evidence type="ECO:0000313" key="3">
    <source>
        <dbReference type="RefSeq" id="XP_022996025.1"/>
    </source>
</evidence>
<sequence>MRCYAERLFQHRKRTENLKENQKDDSGNHKIFYSEALAYNLSDKMEADELYLDLLALRQLYFFLLKCCLRDANSELVVGARAKILLKHLLDDATTGLLEFHSKTLAFYNFLRKDDKQTKPLDEKVAEWMEHNQTARRMANPEKIEHKPRRDRASASNVAANDLSSGINSALRRIELHILSLQRYTRSHISETKLAYYGQSVNQGNESFNQQKVKPMVANHCSKFVNGFRIPLTQDKDEAMKQHELVLPPTLMDKSGCPEGSKATARRAMKLNRTWIQEKRSKNSRGRIVMKPTLWHHPSREVRKEQTHHNRRHLAAQQESEFTNSESASCSSPATLQTSESETTDDSSSPDNQSSPTATGSEASSQYGNSSSNITRKAFKFSHGKKESNGAVGRFKSLRNKLGLIFHHHQHHQHHHHHHHHGHNSMWKQVRTVFHRTDKKELTSKEEKTGKLRKTTIRSVSRNNQVGKFQALPEGLRSHVWKSKAMKKKEQRGLNCGKKLHWWKMIRRRRGVKFPNKGRVKIGYVNRKPDVKLI</sequence>
<keyword evidence="2" id="KW-1185">Reference proteome</keyword>
<dbReference type="RefSeq" id="XP_022996025.1">
    <property type="nucleotide sequence ID" value="XM_023140257.1"/>
</dbReference>
<organism evidence="2 3">
    <name type="scientific">Cucurbita maxima</name>
    <name type="common">Pumpkin</name>
    <name type="synonym">Winter squash</name>
    <dbReference type="NCBI Taxonomy" id="3661"/>
    <lineage>
        <taxon>Eukaryota</taxon>
        <taxon>Viridiplantae</taxon>
        <taxon>Streptophyta</taxon>
        <taxon>Embryophyta</taxon>
        <taxon>Tracheophyta</taxon>
        <taxon>Spermatophyta</taxon>
        <taxon>Magnoliopsida</taxon>
        <taxon>eudicotyledons</taxon>
        <taxon>Gunneridae</taxon>
        <taxon>Pentapetalae</taxon>
        <taxon>rosids</taxon>
        <taxon>fabids</taxon>
        <taxon>Cucurbitales</taxon>
        <taxon>Cucurbitaceae</taxon>
        <taxon>Cucurbiteae</taxon>
        <taxon>Cucurbita</taxon>
    </lineage>
</organism>
<evidence type="ECO:0000256" key="1">
    <source>
        <dbReference type="SAM" id="MobiDB-lite"/>
    </source>
</evidence>
<dbReference type="OrthoDB" id="1296610at2759"/>
<reference evidence="3 4" key="1">
    <citation type="submission" date="2025-04" db="UniProtKB">
        <authorList>
            <consortium name="RefSeq"/>
        </authorList>
    </citation>
    <scope>IDENTIFICATION</scope>
    <source>
        <tissue evidence="3 4">Young leaves</tissue>
    </source>
</reference>
<proteinExistence type="predicted"/>
<dbReference type="GeneID" id="111491355"/>
<evidence type="ECO:0000313" key="2">
    <source>
        <dbReference type="Proteomes" id="UP000504608"/>
    </source>
</evidence>
<protein>
    <submittedName>
        <fullName evidence="3 4">Uncharacterized protein LOC111491355 isoform X1</fullName>
    </submittedName>
</protein>
<feature type="compositionally biased region" description="Basic and acidic residues" evidence="1">
    <location>
        <begin position="298"/>
        <end position="308"/>
    </location>
</feature>
<feature type="compositionally biased region" description="Polar residues" evidence="1">
    <location>
        <begin position="358"/>
        <end position="371"/>
    </location>
</feature>